<proteinExistence type="predicted"/>
<reference evidence="2 3" key="1">
    <citation type="journal article" date="2015" name="BMC Genomics">
        <title>Genome mining reveals unlocked bioactive potential of marine Gram-negative bacteria.</title>
        <authorList>
            <person name="Machado H."/>
            <person name="Sonnenschein E.C."/>
            <person name="Melchiorsen J."/>
            <person name="Gram L."/>
        </authorList>
    </citation>
    <scope>NUCLEOTIDE SEQUENCE [LARGE SCALE GENOMIC DNA]</scope>
    <source>
        <strain evidence="2 3">S4054</strain>
    </source>
</reference>
<dbReference type="EMBL" id="AUXW01000187">
    <property type="protein sequence ID" value="KKE81457.1"/>
    <property type="molecule type" value="Genomic_DNA"/>
</dbReference>
<dbReference type="Proteomes" id="UP000033434">
    <property type="component" value="Unassembled WGS sequence"/>
</dbReference>
<gene>
    <name evidence="2" type="ORF">N479_02955</name>
</gene>
<feature type="signal peptide" evidence="1">
    <location>
        <begin position="1"/>
        <end position="21"/>
    </location>
</feature>
<dbReference type="InterPro" id="IPR009971">
    <property type="entry name" value="DUF1496"/>
</dbReference>
<dbReference type="Pfam" id="PF07383">
    <property type="entry name" value="DUF1496"/>
    <property type="match status" value="1"/>
</dbReference>
<name>A0A0F6A5H9_9GAMM</name>
<dbReference type="PATRIC" id="fig|1129367.4.peg.4726"/>
<protein>
    <recommendedName>
        <fullName evidence="4">DUF1496 domain-containing protein</fullName>
    </recommendedName>
</protein>
<evidence type="ECO:0000313" key="2">
    <source>
        <dbReference type="EMBL" id="KKE81457.1"/>
    </source>
</evidence>
<accession>A0A0F6A5H9</accession>
<evidence type="ECO:0000313" key="3">
    <source>
        <dbReference type="Proteomes" id="UP000033434"/>
    </source>
</evidence>
<evidence type="ECO:0008006" key="4">
    <source>
        <dbReference type="Google" id="ProtNLM"/>
    </source>
</evidence>
<organism evidence="2 3">
    <name type="scientific">Pseudoalteromonas luteoviolacea S4054</name>
    <dbReference type="NCBI Taxonomy" id="1129367"/>
    <lineage>
        <taxon>Bacteria</taxon>
        <taxon>Pseudomonadati</taxon>
        <taxon>Pseudomonadota</taxon>
        <taxon>Gammaproteobacteria</taxon>
        <taxon>Alteromonadales</taxon>
        <taxon>Pseudoalteromonadaceae</taxon>
        <taxon>Pseudoalteromonas</taxon>
    </lineage>
</organism>
<feature type="chain" id="PRO_5002499162" description="DUF1496 domain-containing protein" evidence="1">
    <location>
        <begin position="22"/>
        <end position="94"/>
    </location>
</feature>
<comment type="caution">
    <text evidence="2">The sequence shown here is derived from an EMBL/GenBank/DDBJ whole genome shotgun (WGS) entry which is preliminary data.</text>
</comment>
<evidence type="ECO:0000256" key="1">
    <source>
        <dbReference type="SAM" id="SignalP"/>
    </source>
</evidence>
<sequence>MYKINFLSFLILFLCCFPLNAKENSPRVFIDSPLRVCWFNSSQYSEGALIKQFDKLYVCSHKYANQPDSPLVWLKLDKEGMPKRLDLRGKIRVH</sequence>
<keyword evidence="1" id="KW-0732">Signal</keyword>
<dbReference type="AlphaFoldDB" id="A0A0F6A5H9"/>